<evidence type="ECO:0000313" key="7">
    <source>
        <dbReference type="EMBL" id="CAG8856761.1"/>
    </source>
</evidence>
<evidence type="ECO:0000259" key="6">
    <source>
        <dbReference type="Pfam" id="PF00113"/>
    </source>
</evidence>
<dbReference type="PANTHER" id="PTHR11902:SF1">
    <property type="entry name" value="ENOLASE"/>
    <property type="match status" value="1"/>
</dbReference>
<protein>
    <recommendedName>
        <fullName evidence="3">phosphopyruvate hydratase</fullName>
        <ecNumber evidence="3">4.2.1.11</ecNumber>
    </recommendedName>
</protein>
<comment type="pathway">
    <text evidence="1">Carbohydrate degradation; glycolysis; pyruvate from D-glyceraldehyde 3-phosphate: step 4/5.</text>
</comment>
<evidence type="ECO:0000256" key="3">
    <source>
        <dbReference type="ARBA" id="ARBA00012058"/>
    </source>
</evidence>
<evidence type="ECO:0000313" key="8">
    <source>
        <dbReference type="Proteomes" id="UP000789901"/>
    </source>
</evidence>
<dbReference type="InterPro" id="IPR036849">
    <property type="entry name" value="Enolase-like_C_sf"/>
</dbReference>
<gene>
    <name evidence="7" type="ORF">GMARGA_LOCUS45582</name>
</gene>
<dbReference type="Proteomes" id="UP000789901">
    <property type="component" value="Unassembled WGS sequence"/>
</dbReference>
<sequence>CIPPYANKANLARSKKPYVLSVPAFNVINGGSHTSNKLAMQEFMILPM</sequence>
<comment type="similarity">
    <text evidence="2">Belongs to the enolase family.</text>
</comment>
<keyword evidence="8" id="KW-1185">Reference proteome</keyword>
<feature type="non-terminal residue" evidence="7">
    <location>
        <position position="48"/>
    </location>
</feature>
<dbReference type="SUPFAM" id="SSF51604">
    <property type="entry name" value="Enolase C-terminal domain-like"/>
    <property type="match status" value="1"/>
</dbReference>
<evidence type="ECO:0000256" key="5">
    <source>
        <dbReference type="ARBA" id="ARBA00023239"/>
    </source>
</evidence>
<dbReference type="EMBL" id="CAJVQB010163589">
    <property type="protein sequence ID" value="CAG8856761.1"/>
    <property type="molecule type" value="Genomic_DNA"/>
</dbReference>
<feature type="domain" description="Enolase C-terminal TIM barrel" evidence="6">
    <location>
        <begin position="18"/>
        <end position="47"/>
    </location>
</feature>
<evidence type="ECO:0000256" key="4">
    <source>
        <dbReference type="ARBA" id="ARBA00023152"/>
    </source>
</evidence>
<dbReference type="EC" id="4.2.1.11" evidence="3"/>
<feature type="non-terminal residue" evidence="7">
    <location>
        <position position="1"/>
    </location>
</feature>
<keyword evidence="4" id="KW-0324">Glycolysis</keyword>
<dbReference type="InterPro" id="IPR000941">
    <property type="entry name" value="Enolase"/>
</dbReference>
<organism evidence="7 8">
    <name type="scientific">Gigaspora margarita</name>
    <dbReference type="NCBI Taxonomy" id="4874"/>
    <lineage>
        <taxon>Eukaryota</taxon>
        <taxon>Fungi</taxon>
        <taxon>Fungi incertae sedis</taxon>
        <taxon>Mucoromycota</taxon>
        <taxon>Glomeromycotina</taxon>
        <taxon>Glomeromycetes</taxon>
        <taxon>Diversisporales</taxon>
        <taxon>Gigasporaceae</taxon>
        <taxon>Gigaspora</taxon>
    </lineage>
</organism>
<dbReference type="Gene3D" id="3.20.20.120">
    <property type="entry name" value="Enolase-like C-terminal domain"/>
    <property type="match status" value="1"/>
</dbReference>
<name>A0ABN7XPT0_GIGMA</name>
<comment type="caution">
    <text evidence="7">The sequence shown here is derived from an EMBL/GenBank/DDBJ whole genome shotgun (WGS) entry which is preliminary data.</text>
</comment>
<evidence type="ECO:0000256" key="1">
    <source>
        <dbReference type="ARBA" id="ARBA00005031"/>
    </source>
</evidence>
<proteinExistence type="inferred from homology"/>
<dbReference type="InterPro" id="IPR020810">
    <property type="entry name" value="Enolase_C"/>
</dbReference>
<keyword evidence="5" id="KW-0456">Lyase</keyword>
<accession>A0ABN7XPT0</accession>
<dbReference type="Pfam" id="PF00113">
    <property type="entry name" value="Enolase_C"/>
    <property type="match status" value="1"/>
</dbReference>
<reference evidence="7 8" key="1">
    <citation type="submission" date="2021-06" db="EMBL/GenBank/DDBJ databases">
        <authorList>
            <person name="Kallberg Y."/>
            <person name="Tangrot J."/>
            <person name="Rosling A."/>
        </authorList>
    </citation>
    <scope>NUCLEOTIDE SEQUENCE [LARGE SCALE GENOMIC DNA]</scope>
    <source>
        <strain evidence="7 8">120-4 pot B 10/14</strain>
    </source>
</reference>
<evidence type="ECO:0000256" key="2">
    <source>
        <dbReference type="ARBA" id="ARBA00009604"/>
    </source>
</evidence>
<dbReference type="PANTHER" id="PTHR11902">
    <property type="entry name" value="ENOLASE"/>
    <property type="match status" value="1"/>
</dbReference>